<comment type="caution">
    <text evidence="2">The sequence shown here is derived from an EMBL/GenBank/DDBJ whole genome shotgun (WGS) entry which is preliminary data.</text>
</comment>
<dbReference type="Proteomes" id="UP000077202">
    <property type="component" value="Unassembled WGS sequence"/>
</dbReference>
<sequence length="140" mass="16196">MFEKYSVKITRVEEFTFASLFRNARSGTNGWKTANYKDPMRRAIALKVMHILLSQRTTYVTSWQVGFFERLVKENRIGLLTKAEEKRFPKEQEIRAIKSSEETEHEGTRRLTSSKGDEVQSPTFEFDEGVQSLRGIGKGL</sequence>
<feature type="region of interest" description="Disordered" evidence="1">
    <location>
        <begin position="94"/>
        <end position="124"/>
    </location>
</feature>
<evidence type="ECO:0000256" key="1">
    <source>
        <dbReference type="SAM" id="MobiDB-lite"/>
    </source>
</evidence>
<gene>
    <name evidence="2" type="ORF">AXG93_4110s1000</name>
</gene>
<dbReference type="EMBL" id="LVLJ01002553">
    <property type="protein sequence ID" value="OAE24612.1"/>
    <property type="molecule type" value="Genomic_DNA"/>
</dbReference>
<organism evidence="2 3">
    <name type="scientific">Marchantia polymorpha subsp. ruderalis</name>
    <dbReference type="NCBI Taxonomy" id="1480154"/>
    <lineage>
        <taxon>Eukaryota</taxon>
        <taxon>Viridiplantae</taxon>
        <taxon>Streptophyta</taxon>
        <taxon>Embryophyta</taxon>
        <taxon>Marchantiophyta</taxon>
        <taxon>Marchantiopsida</taxon>
        <taxon>Marchantiidae</taxon>
        <taxon>Marchantiales</taxon>
        <taxon>Marchantiaceae</taxon>
        <taxon>Marchantia</taxon>
    </lineage>
</organism>
<protein>
    <submittedName>
        <fullName evidence="2">Uncharacterized protein</fullName>
    </submittedName>
</protein>
<feature type="compositionally biased region" description="Basic and acidic residues" evidence="1">
    <location>
        <begin position="94"/>
        <end position="109"/>
    </location>
</feature>
<keyword evidence="3" id="KW-1185">Reference proteome</keyword>
<name>A0A176VWE9_MARPO</name>
<dbReference type="AlphaFoldDB" id="A0A176VWE9"/>
<proteinExistence type="predicted"/>
<evidence type="ECO:0000313" key="3">
    <source>
        <dbReference type="Proteomes" id="UP000077202"/>
    </source>
</evidence>
<accession>A0A176VWE9</accession>
<reference evidence="2" key="1">
    <citation type="submission" date="2016-03" db="EMBL/GenBank/DDBJ databases">
        <title>Mechanisms controlling the formation of the plant cell surface in tip-growing cells are functionally conserved among land plants.</title>
        <authorList>
            <person name="Honkanen S."/>
            <person name="Jones V.A."/>
            <person name="Morieri G."/>
            <person name="Champion C."/>
            <person name="Hetherington A.J."/>
            <person name="Kelly S."/>
            <person name="Saint-Marcoux D."/>
            <person name="Proust H."/>
            <person name="Prescott H."/>
            <person name="Dolan L."/>
        </authorList>
    </citation>
    <scope>NUCLEOTIDE SEQUENCE [LARGE SCALE GENOMIC DNA]</scope>
    <source>
        <tissue evidence="2">Whole gametophyte</tissue>
    </source>
</reference>
<evidence type="ECO:0000313" key="2">
    <source>
        <dbReference type="EMBL" id="OAE24612.1"/>
    </source>
</evidence>